<name>A0A7C2GII5_9DEIN</name>
<feature type="chain" id="PRO_5028197502" evidence="1">
    <location>
        <begin position="26"/>
        <end position="114"/>
    </location>
</feature>
<keyword evidence="1" id="KW-0732">Signal</keyword>
<feature type="signal peptide" evidence="1">
    <location>
        <begin position="1"/>
        <end position="25"/>
    </location>
</feature>
<evidence type="ECO:0000256" key="1">
    <source>
        <dbReference type="SAM" id="SignalP"/>
    </source>
</evidence>
<comment type="caution">
    <text evidence="2">The sequence shown here is derived from an EMBL/GenBank/DDBJ whole genome shotgun (WGS) entry which is preliminary data.</text>
</comment>
<evidence type="ECO:0000313" key="2">
    <source>
        <dbReference type="EMBL" id="HEH82492.1"/>
    </source>
</evidence>
<organism evidence="2">
    <name type="scientific">Thermus islandicus</name>
    <dbReference type="NCBI Taxonomy" id="540988"/>
    <lineage>
        <taxon>Bacteria</taxon>
        <taxon>Thermotogati</taxon>
        <taxon>Deinococcota</taxon>
        <taxon>Deinococci</taxon>
        <taxon>Thermales</taxon>
        <taxon>Thermaceae</taxon>
        <taxon>Thermus</taxon>
    </lineage>
</organism>
<sequence>MRRILALGLLVASAMGLALKPSVTASLSVSPFPQAVVVERVPEPQGLVVVYSYSRPEAVFRYHDEDLRRRGWVRVEYEVKKGEWKAEYRKGKAKAKLSVKDKKGQVEVRLKEGD</sequence>
<dbReference type="AlphaFoldDB" id="A0A7C2GII5"/>
<proteinExistence type="predicted"/>
<gene>
    <name evidence="2" type="ORF">ENP73_05795</name>
</gene>
<accession>A0A7C2GII5</accession>
<protein>
    <submittedName>
        <fullName evidence="2">Uncharacterized protein</fullName>
    </submittedName>
</protein>
<dbReference type="EMBL" id="DSKL01000232">
    <property type="protein sequence ID" value="HEH82492.1"/>
    <property type="molecule type" value="Genomic_DNA"/>
</dbReference>
<reference evidence="2" key="1">
    <citation type="journal article" date="2020" name="mSystems">
        <title>Genome- and Community-Level Interaction Insights into Carbon Utilization and Element Cycling Functions of Hydrothermarchaeota in Hydrothermal Sediment.</title>
        <authorList>
            <person name="Zhou Z."/>
            <person name="Liu Y."/>
            <person name="Xu W."/>
            <person name="Pan J."/>
            <person name="Luo Z.H."/>
            <person name="Li M."/>
        </authorList>
    </citation>
    <scope>NUCLEOTIDE SEQUENCE [LARGE SCALE GENOMIC DNA]</scope>
    <source>
        <strain evidence="2">SpSt-246</strain>
    </source>
</reference>